<dbReference type="InterPro" id="IPR011990">
    <property type="entry name" value="TPR-like_helical_dom_sf"/>
</dbReference>
<reference evidence="2 3" key="1">
    <citation type="journal article" date="2018" name="Sci. Rep.">
        <title>Rhizobium tumorigenes sp. nov., a novel plant tumorigenic bacterium isolated from cane gall tumors on thornless blackberry.</title>
        <authorList>
            <person name="Kuzmanovi N."/>
            <person name="Smalla K."/>
            <person name="Gronow S."/>
            <person name="PuBawska J."/>
        </authorList>
    </citation>
    <scope>NUCLEOTIDE SEQUENCE [LARGE SCALE GENOMIC DNA]</scope>
    <source>
        <strain evidence="2 3">CCBAU 85046</strain>
    </source>
</reference>
<dbReference type="OrthoDB" id="54411at2"/>
<dbReference type="Proteomes" id="UP000248925">
    <property type="component" value="Unassembled WGS sequence"/>
</dbReference>
<proteinExistence type="predicted"/>
<dbReference type="Gene3D" id="1.25.40.10">
    <property type="entry name" value="Tetratricopeptide repeat domain"/>
    <property type="match status" value="1"/>
</dbReference>
<feature type="repeat" description="TPR" evidence="1">
    <location>
        <begin position="458"/>
        <end position="491"/>
    </location>
</feature>
<keyword evidence="3" id="KW-1185">Reference proteome</keyword>
<dbReference type="InterPro" id="IPR019734">
    <property type="entry name" value="TPR_rpt"/>
</dbReference>
<organism evidence="2 3">
    <name type="scientific">Rhizobium tubonense</name>
    <dbReference type="NCBI Taxonomy" id="484088"/>
    <lineage>
        <taxon>Bacteria</taxon>
        <taxon>Pseudomonadati</taxon>
        <taxon>Pseudomonadota</taxon>
        <taxon>Alphaproteobacteria</taxon>
        <taxon>Hyphomicrobiales</taxon>
        <taxon>Rhizobiaceae</taxon>
        <taxon>Rhizobium/Agrobacterium group</taxon>
        <taxon>Rhizobium</taxon>
    </lineage>
</organism>
<dbReference type="SUPFAM" id="SSF48452">
    <property type="entry name" value="TPR-like"/>
    <property type="match status" value="1"/>
</dbReference>
<evidence type="ECO:0000313" key="3">
    <source>
        <dbReference type="Proteomes" id="UP000248925"/>
    </source>
</evidence>
<dbReference type="RefSeq" id="WP_111159549.1">
    <property type="nucleotide sequence ID" value="NZ_PCDP01000019.1"/>
</dbReference>
<accession>A0A2W4CT16</accession>
<dbReference type="PROSITE" id="PS50005">
    <property type="entry name" value="TPR"/>
    <property type="match status" value="1"/>
</dbReference>
<gene>
    <name evidence="2" type="ORF">CPY51_06915</name>
</gene>
<evidence type="ECO:0000313" key="2">
    <source>
        <dbReference type="EMBL" id="PZM15549.1"/>
    </source>
</evidence>
<name>A0A2W4CT16_9HYPH</name>
<comment type="caution">
    <text evidence="2">The sequence shown here is derived from an EMBL/GenBank/DDBJ whole genome shotgun (WGS) entry which is preliminary data.</text>
</comment>
<keyword evidence="1" id="KW-0802">TPR repeat</keyword>
<dbReference type="EMBL" id="PCDP01000019">
    <property type="protein sequence ID" value="PZM15549.1"/>
    <property type="molecule type" value="Genomic_DNA"/>
</dbReference>
<evidence type="ECO:0000256" key="1">
    <source>
        <dbReference type="PROSITE-ProRule" id="PRU00339"/>
    </source>
</evidence>
<dbReference type="AlphaFoldDB" id="A0A2W4CT16"/>
<sequence>MTYKLVTFGQLKLFDELGQAVAFPDKALLILCHARTNRWEQKSRAEIARLFWGDVDQARAYASLRKAVARILAKQTELGISILQFSRDTISVSANSYASDVDNLLPTDKIAPLEYFLQVAGTLESDFLVEVAFESEGLTNWIEHQREEHLLLLRHALLKVSDLDEPAHMTTFKSAALKILDRYPADEAVRTALTKVYGDLGVTQSGMAADGPKRVPAAALSTLSPQAAGASIEQVTKRSPRIVLLPPAASKHPAAIYATALVEDVTIGLCAFRSVSVLAPYTAAQISQRTDKPLTYERYSISYVLDTRLMEEGSGCSLFAQLIFFGSDEIIWAERFDIADASLTGSRRELAVKIASAISDQITGNEFQRIFFEENGAAYRNFLLGQQTLNSLDLPQVRRARRHFREALRADGQFAPALSGVARSFFFEWLLTARGDGELLTTAERFAKDAITANTSLAAGYRELGVVKLYQRRYDESIEFLQQAESLSPNYANVIASHADTLVQASRPGEGLEKIKLALDLNPLAPDEYFWTAAGASYSLGEYEQALGYINQMKDKLPADRLAAASWGMLGNARKAKQFISRTFEVHPGFDLEKWMAIVPFKDDWQKKHYVEGLRKAGFR</sequence>
<dbReference type="SMART" id="SM00028">
    <property type="entry name" value="TPR"/>
    <property type="match status" value="1"/>
</dbReference>
<protein>
    <submittedName>
        <fullName evidence="2">Uncharacterized protein</fullName>
    </submittedName>
</protein>